<sequence>MLDAHHSRPGFPLPPHACDCHVHIFGPRERYPLAEDRTFAPAIASLGDVLAMHDRIGIQRMVIVQASPQGNDNACVIDSLRALRAMGREARAVAVVPEGTEPGLLHELHAVGVRGLRVNLQSYGQTDPVLAAARIRAAAAMAAEMDWHLQTYTTLNVIAGLSDVMKALPVPLVVDHFGLADPTAGLRQTGLGELLALVRSGKVYIKLSAPYRVIEQPDGRDLEPIARALIDANPERMLWGTDWPHTGPWPGVPRDRDGAEPFHPIDDGAQLNIFGSWTSAQEREQILVTNPARLYGF</sequence>
<dbReference type="STRING" id="1842727.RD110_21830"/>
<dbReference type="KEGG" id="rhy:RD110_21830"/>
<evidence type="ECO:0000313" key="3">
    <source>
        <dbReference type="Proteomes" id="UP000186609"/>
    </source>
</evidence>
<dbReference type="InterPro" id="IPR032466">
    <property type="entry name" value="Metal_Hydrolase"/>
</dbReference>
<protein>
    <recommendedName>
        <fullName evidence="1">Amidohydrolase-related domain-containing protein</fullName>
    </recommendedName>
</protein>
<dbReference type="EMBL" id="CP019236">
    <property type="protein sequence ID" value="APW40863.1"/>
    <property type="molecule type" value="Genomic_DNA"/>
</dbReference>
<dbReference type="AlphaFoldDB" id="A0A1P8K4C6"/>
<dbReference type="InterPro" id="IPR052358">
    <property type="entry name" value="Aro_Compnd_Degr_Hydrolases"/>
</dbReference>
<dbReference type="InterPro" id="IPR006680">
    <property type="entry name" value="Amidohydro-rel"/>
</dbReference>
<keyword evidence="3" id="KW-1185">Reference proteome</keyword>
<dbReference type="Gene3D" id="3.20.20.140">
    <property type="entry name" value="Metal-dependent hydrolases"/>
    <property type="match status" value="1"/>
</dbReference>
<dbReference type="GO" id="GO:0016787">
    <property type="term" value="F:hydrolase activity"/>
    <property type="evidence" value="ECO:0007669"/>
    <property type="project" value="InterPro"/>
</dbReference>
<evidence type="ECO:0000259" key="1">
    <source>
        <dbReference type="Pfam" id="PF04909"/>
    </source>
</evidence>
<dbReference type="Pfam" id="PF04909">
    <property type="entry name" value="Amidohydro_2"/>
    <property type="match status" value="1"/>
</dbReference>
<evidence type="ECO:0000313" key="2">
    <source>
        <dbReference type="EMBL" id="APW40863.1"/>
    </source>
</evidence>
<feature type="domain" description="Amidohydrolase-related" evidence="1">
    <location>
        <begin position="18"/>
        <end position="297"/>
    </location>
</feature>
<dbReference type="SUPFAM" id="SSF51556">
    <property type="entry name" value="Metallo-dependent hydrolases"/>
    <property type="match status" value="1"/>
</dbReference>
<dbReference type="Proteomes" id="UP000186609">
    <property type="component" value="Chromosome"/>
</dbReference>
<gene>
    <name evidence="2" type="ORF">RD110_21830</name>
</gene>
<name>A0A1P8K4C6_9BURK</name>
<accession>A0A1P8K4C6</accession>
<reference evidence="2 3" key="1">
    <citation type="submission" date="2017-01" db="EMBL/GenBank/DDBJ databases">
        <authorList>
            <person name="Mah S.A."/>
            <person name="Swanson W.J."/>
            <person name="Moy G.W."/>
            <person name="Vacquier V.D."/>
        </authorList>
    </citation>
    <scope>NUCLEOTIDE SEQUENCE [LARGE SCALE GENOMIC DNA]</scope>
    <source>
        <strain evidence="2 3">DCY110</strain>
    </source>
</reference>
<dbReference type="PANTHER" id="PTHR35563">
    <property type="entry name" value="BARREL METAL-DEPENDENT HYDROLASE, PUTATIVE (AFU_ORTHOLOGUE AFUA_1G16240)-RELATED"/>
    <property type="match status" value="1"/>
</dbReference>
<organism evidence="2 3">
    <name type="scientific">Rhodoferax koreensis</name>
    <dbReference type="NCBI Taxonomy" id="1842727"/>
    <lineage>
        <taxon>Bacteria</taxon>
        <taxon>Pseudomonadati</taxon>
        <taxon>Pseudomonadota</taxon>
        <taxon>Betaproteobacteria</taxon>
        <taxon>Burkholderiales</taxon>
        <taxon>Comamonadaceae</taxon>
        <taxon>Rhodoferax</taxon>
    </lineage>
</organism>
<dbReference type="PANTHER" id="PTHR35563:SF2">
    <property type="entry name" value="BARREL METAL-DEPENDENT HYDROLASE, PUTATIVE (AFU_ORTHOLOGUE AFUA_1G16240)-RELATED"/>
    <property type="match status" value="1"/>
</dbReference>
<proteinExistence type="predicted"/>